<dbReference type="InterPro" id="IPR036705">
    <property type="entry name" value="Ribosyl_crysJ1_sf"/>
</dbReference>
<dbReference type="Pfam" id="PF03747">
    <property type="entry name" value="ADP_ribosyl_GH"/>
    <property type="match status" value="1"/>
</dbReference>
<accession>A0A3N6RSH3</accession>
<dbReference type="Gene3D" id="1.10.4080.10">
    <property type="entry name" value="ADP-ribosylation/Crystallin J1"/>
    <property type="match status" value="1"/>
</dbReference>
<gene>
    <name evidence="1" type="ORF">D5R40_00185</name>
</gene>
<evidence type="ECO:0000313" key="1">
    <source>
        <dbReference type="EMBL" id="RQH57593.1"/>
    </source>
</evidence>
<dbReference type="AlphaFoldDB" id="A0A3N6RSH3"/>
<protein>
    <recommendedName>
        <fullName evidence="3">ADP-ribosylglycohydrolase family protein</fullName>
    </recommendedName>
</protein>
<dbReference type="InterPro" id="IPR005502">
    <property type="entry name" value="Ribosyl_crysJ1"/>
</dbReference>
<dbReference type="OrthoDB" id="574287at2"/>
<dbReference type="EMBL" id="RCBY01000001">
    <property type="protein sequence ID" value="RQH57593.1"/>
    <property type="molecule type" value="Genomic_DNA"/>
</dbReference>
<dbReference type="Proteomes" id="UP000269154">
    <property type="component" value="Unassembled WGS sequence"/>
</dbReference>
<evidence type="ECO:0000313" key="2">
    <source>
        <dbReference type="Proteomes" id="UP000269154"/>
    </source>
</evidence>
<sequence>MQHSLLTKFQGTLLGAVLGNHLGYYFEQQQTEKERKNYKISINKHKFNLDLDKQKLQKWGEITANCANSLIINQEFNQKDWQKVYEEWQYNWTNKKDQSGKTSQVKYSQKKVEKFPEIFDNELADIYYIDKDDVFYTTASNAVIASLPVTLLYHEDELKLEKKLQQWGKVWQNYSDINPSNLAIGYLIAQALTEKLDPRTIIPKIIDYIGEKEPLVGQLRQVEQLINQKANLDTAITKLSKNLKSCSRQDIFSEEQENSISCPFFLPICLALYCFLSTPEDLSLSILRGSRTKWATEICTIVGTLSGAYNSTTGIPVEWRQKMGAELLGINEAEILKLAKKLWAVWCGVYDPNNMTQNIVPAVAARNIIRPRPRKASGY</sequence>
<proteinExistence type="predicted"/>
<dbReference type="SUPFAM" id="SSF101478">
    <property type="entry name" value="ADP-ribosylglycohydrolase"/>
    <property type="match status" value="1"/>
</dbReference>
<dbReference type="RefSeq" id="WP_124154105.1">
    <property type="nucleotide sequence ID" value="NZ_CAWOLW010000001.1"/>
</dbReference>
<comment type="caution">
    <text evidence="1">The sequence shown here is derived from an EMBL/GenBank/DDBJ whole genome shotgun (WGS) entry which is preliminary data.</text>
</comment>
<name>A0A3N6RSH3_9CYAN</name>
<evidence type="ECO:0008006" key="3">
    <source>
        <dbReference type="Google" id="ProtNLM"/>
    </source>
</evidence>
<keyword evidence="2" id="KW-1185">Reference proteome</keyword>
<reference evidence="1 2" key="1">
    <citation type="journal article" date="2018" name="ACS Chem. Biol.">
        <title>Ketoreductase domain dysfunction expands chemodiversity: malyngamide biosynthesis in the cyanobacterium Okeania hirsuta.</title>
        <authorList>
            <person name="Moss N.A."/>
            <person name="Leao T."/>
            <person name="Rankin M."/>
            <person name="McCullough T.M."/>
            <person name="Qu P."/>
            <person name="Korobeynikov A."/>
            <person name="Smith J.L."/>
            <person name="Gerwick L."/>
            <person name="Gerwick W.H."/>
        </authorList>
    </citation>
    <scope>NUCLEOTIDE SEQUENCE [LARGE SCALE GENOMIC DNA]</scope>
    <source>
        <strain evidence="1 2">PAB10Feb10-1</strain>
    </source>
</reference>
<organism evidence="1 2">
    <name type="scientific">Okeania hirsuta</name>
    <dbReference type="NCBI Taxonomy" id="1458930"/>
    <lineage>
        <taxon>Bacteria</taxon>
        <taxon>Bacillati</taxon>
        <taxon>Cyanobacteriota</taxon>
        <taxon>Cyanophyceae</taxon>
        <taxon>Oscillatoriophycideae</taxon>
        <taxon>Oscillatoriales</taxon>
        <taxon>Microcoleaceae</taxon>
        <taxon>Okeania</taxon>
    </lineage>
</organism>